<reference evidence="3" key="1">
    <citation type="journal article" date="2019" name="Int. J. Syst. Evol. Microbiol.">
        <title>The Global Catalogue of Microorganisms (GCM) 10K type strain sequencing project: providing services to taxonomists for standard genome sequencing and annotation.</title>
        <authorList>
            <consortium name="The Broad Institute Genomics Platform"/>
            <consortium name="The Broad Institute Genome Sequencing Center for Infectious Disease"/>
            <person name="Wu L."/>
            <person name="Ma J."/>
        </authorList>
    </citation>
    <scope>NUCLEOTIDE SEQUENCE [LARGE SCALE GENOMIC DNA]</scope>
    <source>
        <strain evidence="3">CGMCC 1.15942</strain>
    </source>
</reference>
<gene>
    <name evidence="2" type="ORF">GCM10011573_29820</name>
</gene>
<dbReference type="RefSeq" id="WP_088269736.1">
    <property type="nucleotide sequence ID" value="NZ_BMKI01000008.1"/>
</dbReference>
<accession>A0ABQ1PJZ3</accession>
<dbReference type="EMBL" id="BMKI01000008">
    <property type="protein sequence ID" value="GGC98336.1"/>
    <property type="molecule type" value="Genomic_DNA"/>
</dbReference>
<feature type="region of interest" description="Disordered" evidence="1">
    <location>
        <begin position="27"/>
        <end position="64"/>
    </location>
</feature>
<proteinExistence type="predicted"/>
<name>A0ABQ1PJZ3_9ENTE</name>
<evidence type="ECO:0000256" key="1">
    <source>
        <dbReference type="SAM" id="MobiDB-lite"/>
    </source>
</evidence>
<protein>
    <submittedName>
        <fullName evidence="2">Uncharacterized protein</fullName>
    </submittedName>
</protein>
<sequence length="64" mass="7798">MKSDIFLMQQDKAMKKQLKVIKKLQKRVHAEQRKKNQLASQLKRSQHRIKELEDQQKLKEEINK</sequence>
<feature type="compositionally biased region" description="Basic and acidic residues" evidence="1">
    <location>
        <begin position="48"/>
        <end position="64"/>
    </location>
</feature>
<dbReference type="Proteomes" id="UP000630615">
    <property type="component" value="Unassembled WGS sequence"/>
</dbReference>
<organism evidence="2 3">
    <name type="scientific">Enterococcus wangshanyuanii</name>
    <dbReference type="NCBI Taxonomy" id="2005703"/>
    <lineage>
        <taxon>Bacteria</taxon>
        <taxon>Bacillati</taxon>
        <taxon>Bacillota</taxon>
        <taxon>Bacilli</taxon>
        <taxon>Lactobacillales</taxon>
        <taxon>Enterococcaceae</taxon>
        <taxon>Enterococcus</taxon>
    </lineage>
</organism>
<evidence type="ECO:0000313" key="3">
    <source>
        <dbReference type="Proteomes" id="UP000630615"/>
    </source>
</evidence>
<evidence type="ECO:0000313" key="2">
    <source>
        <dbReference type="EMBL" id="GGC98336.1"/>
    </source>
</evidence>
<comment type="caution">
    <text evidence="2">The sequence shown here is derived from an EMBL/GenBank/DDBJ whole genome shotgun (WGS) entry which is preliminary data.</text>
</comment>
<keyword evidence="3" id="KW-1185">Reference proteome</keyword>